<protein>
    <recommendedName>
        <fullName evidence="4">Lipocalin-like domain-containing protein</fullName>
    </recommendedName>
</protein>
<organism evidence="2 3">
    <name type="scientific">Shewanella colwelliana</name>
    <name type="common">Alteromonas colwelliana</name>
    <dbReference type="NCBI Taxonomy" id="23"/>
    <lineage>
        <taxon>Bacteria</taxon>
        <taxon>Pseudomonadati</taxon>
        <taxon>Pseudomonadota</taxon>
        <taxon>Gammaproteobacteria</taxon>
        <taxon>Alteromonadales</taxon>
        <taxon>Shewanellaceae</taxon>
        <taxon>Shewanella</taxon>
    </lineage>
</organism>
<evidence type="ECO:0000313" key="2">
    <source>
        <dbReference type="EMBL" id="OEG72069.1"/>
    </source>
</evidence>
<dbReference type="RefSeq" id="WP_069672029.1">
    <property type="nucleotide sequence ID" value="NZ_JBNNIT010000003.1"/>
</dbReference>
<gene>
    <name evidence="2" type="ORF">BEL05_03475</name>
</gene>
<feature type="signal peptide" evidence="1">
    <location>
        <begin position="1"/>
        <end position="21"/>
    </location>
</feature>
<dbReference type="Proteomes" id="UP000095230">
    <property type="component" value="Unassembled WGS sequence"/>
</dbReference>
<dbReference type="EMBL" id="MCBT01000048">
    <property type="protein sequence ID" value="OEG72069.1"/>
    <property type="molecule type" value="Genomic_DNA"/>
</dbReference>
<dbReference type="OrthoDB" id="8588312at2"/>
<name>A0A1E5INK1_SHECO</name>
<evidence type="ECO:0008006" key="4">
    <source>
        <dbReference type="Google" id="ProtNLM"/>
    </source>
</evidence>
<comment type="caution">
    <text evidence="2">The sequence shown here is derived from an EMBL/GenBank/DDBJ whole genome shotgun (WGS) entry which is preliminary data.</text>
</comment>
<dbReference type="AlphaFoldDB" id="A0A1E5INK1"/>
<keyword evidence="1" id="KW-0732">Signal</keyword>
<feature type="chain" id="PRO_5009178914" description="Lipocalin-like domain-containing protein" evidence="1">
    <location>
        <begin position="22"/>
        <end position="145"/>
    </location>
</feature>
<sequence length="145" mass="16453">MRFYYSSILLLTVLTVSSAIAHGRVETLDGAWSLQSGQYLDENQQWVDYQSRGLTAIKVIAGEYFSFTTMQQSEAAAPTLWAAASGRLVYDGTTYTEYPTLNSFDASASFTFEYQLEVLENGQIAWHTKRIENGELKELEVWLKR</sequence>
<accession>A0A1E5INK1</accession>
<proteinExistence type="predicted"/>
<dbReference type="STRING" id="23.BEL05_03475"/>
<evidence type="ECO:0000256" key="1">
    <source>
        <dbReference type="SAM" id="SignalP"/>
    </source>
</evidence>
<evidence type="ECO:0000313" key="3">
    <source>
        <dbReference type="Proteomes" id="UP000095230"/>
    </source>
</evidence>
<reference evidence="2 3" key="1">
    <citation type="submission" date="2016-07" db="EMBL/GenBank/DDBJ databases">
        <title>Whole-genome of two Shewanella species isolated from a digestive organ of sea cucumber Apostichopus japonicus Selenka 1867.</title>
        <authorList>
            <person name="Hong H.-H."/>
            <person name="Choi H."/>
            <person name="Cheon S."/>
            <person name="Oh J.-S."/>
            <person name="Lee H.-G."/>
            <person name="Park C."/>
        </authorList>
    </citation>
    <scope>NUCLEOTIDE SEQUENCE [LARGE SCALE GENOMIC DNA]</scope>
    <source>
        <strain evidence="2 3">CSB03KR</strain>
    </source>
</reference>